<proteinExistence type="predicted"/>
<accession>A0A1S8MCI9</accession>
<dbReference type="RefSeq" id="WP_077833027.1">
    <property type="nucleotide sequence ID" value="NZ_CP096983.1"/>
</dbReference>
<sequence length="320" mass="37300">MANWWMINNVNDNEDIVKKWIENGVVTLGFPEIGDPMKYDTKDKLLVRCDEVYSDKTPMMRIQCEGYIWKFAREILKGDKLFAYDSQKREYHIGVVESNYNYDPSGYPDCPNTFKVKWLGKQINEDDMSSELKKSLKSNSCVYMVFGCEAEIGRLLVSSGNVNDIIEKEKRLYNDVIECIKTIIYKMDSSKFDMILKEILTAMEYKVSSHFDNDNKNSYLIISEDKLNFSKNIIRVCILKNSEITSSKNIMDIIDKYTDQISNYLIVSDDPIDKGIMGEIAKKYFIVNMYGRDMVEKLFSNYDKLNDEVKSILSLKKLYI</sequence>
<reference evidence="1 2" key="1">
    <citation type="submission" date="2022-04" db="EMBL/GenBank/DDBJ databases">
        <title>Genome sequence of C. roseum typestrain.</title>
        <authorList>
            <person name="Poehlein A."/>
            <person name="Schoch T."/>
            <person name="Duerre P."/>
            <person name="Daniel R."/>
        </authorList>
    </citation>
    <scope>NUCLEOTIDE SEQUENCE [LARGE SCALE GENOMIC DNA]</scope>
    <source>
        <strain evidence="1 2">DSM 7320</strain>
    </source>
</reference>
<evidence type="ECO:0000313" key="2">
    <source>
        <dbReference type="Proteomes" id="UP000190951"/>
    </source>
</evidence>
<dbReference type="InterPro" id="IPR016984">
    <property type="entry name" value="UCP031853"/>
</dbReference>
<organism evidence="1 2">
    <name type="scientific">Clostridium felsineum</name>
    <dbReference type="NCBI Taxonomy" id="36839"/>
    <lineage>
        <taxon>Bacteria</taxon>
        <taxon>Bacillati</taxon>
        <taxon>Bacillota</taxon>
        <taxon>Clostridia</taxon>
        <taxon>Eubacteriales</taxon>
        <taxon>Clostridiaceae</taxon>
        <taxon>Clostridium</taxon>
    </lineage>
</organism>
<dbReference type="AlphaFoldDB" id="A0A1S8MCI9"/>
<dbReference type="Proteomes" id="UP000190951">
    <property type="component" value="Chromosome"/>
</dbReference>
<evidence type="ECO:0000313" key="1">
    <source>
        <dbReference type="EMBL" id="URZ12334.1"/>
    </source>
</evidence>
<dbReference type="STRING" id="84029.CROST_12930"/>
<protein>
    <submittedName>
        <fullName evidence="1">Uncharacterized protein</fullName>
    </submittedName>
</protein>
<keyword evidence="2" id="KW-1185">Reference proteome</keyword>
<dbReference type="PIRSF" id="PIRSF031853">
    <property type="entry name" value="UPC031853"/>
    <property type="match status" value="1"/>
</dbReference>
<dbReference type="EMBL" id="CP096983">
    <property type="protein sequence ID" value="URZ12334.1"/>
    <property type="molecule type" value="Genomic_DNA"/>
</dbReference>
<dbReference type="KEGG" id="crw:CROST_030560"/>
<name>A0A1S8MCI9_9CLOT</name>
<gene>
    <name evidence="1" type="ORF">CROST_030560</name>
</gene>